<dbReference type="Pfam" id="PF00005">
    <property type="entry name" value="ABC_tran"/>
    <property type="match status" value="2"/>
</dbReference>
<feature type="coiled-coil region" evidence="3">
    <location>
        <begin position="516"/>
        <end position="580"/>
    </location>
</feature>
<dbReference type="EMBL" id="DVMJ01000051">
    <property type="protein sequence ID" value="HIU13586.1"/>
    <property type="molecule type" value="Genomic_DNA"/>
</dbReference>
<evidence type="ECO:0000313" key="6">
    <source>
        <dbReference type="Proteomes" id="UP000824175"/>
    </source>
</evidence>
<evidence type="ECO:0000313" key="5">
    <source>
        <dbReference type="EMBL" id="HIU13586.1"/>
    </source>
</evidence>
<reference evidence="5" key="2">
    <citation type="journal article" date="2021" name="PeerJ">
        <title>Extensive microbial diversity within the chicken gut microbiome revealed by metagenomics and culture.</title>
        <authorList>
            <person name="Gilroy R."/>
            <person name="Ravi A."/>
            <person name="Getino M."/>
            <person name="Pursley I."/>
            <person name="Horton D.L."/>
            <person name="Alikhan N.F."/>
            <person name="Baker D."/>
            <person name="Gharbi K."/>
            <person name="Hall N."/>
            <person name="Watson M."/>
            <person name="Adriaenssens E.M."/>
            <person name="Foster-Nyarko E."/>
            <person name="Jarju S."/>
            <person name="Secka A."/>
            <person name="Antonio M."/>
            <person name="Oren A."/>
            <person name="Chaudhuri R.R."/>
            <person name="La Ragione R."/>
            <person name="Hildebrand F."/>
            <person name="Pallen M.J."/>
        </authorList>
    </citation>
    <scope>NUCLEOTIDE SEQUENCE</scope>
    <source>
        <strain evidence="5">CHK195-11698</strain>
    </source>
</reference>
<keyword evidence="1" id="KW-0547">Nucleotide-binding</keyword>
<dbReference type="InterPro" id="IPR032781">
    <property type="entry name" value="ABC_tran_Xtn"/>
</dbReference>
<dbReference type="InterPro" id="IPR027417">
    <property type="entry name" value="P-loop_NTPase"/>
</dbReference>
<sequence>MLLQASELTVKYGERIILDHEKLFIEPKQKIGVVGLNGNGKSTLLKIIASLDHASGQFAVKPGLTIAYLEQTWHFQPGQRVREAMLERCPSADLYQMQSILTRLKVPDLEAIACELSGGQQRRVALAGALINKVDLLILDEPTNHLDIEMVEWLEKYLIHYPGAILMSTHDRYFLEHVTKTIVEVSDGHLYMSQGGYQGYLDYRMTRLEQAQAAKRKRESFLRREKLWVEAGVEARRTKSRDRLERYEKLKAMDDLKPSGSMEIQTGMQRLGKKAIVLEQVSRKIGSRVLFEPFSYRISPFERIGIIGENGCGKSTLLNILCQRDPSYEGTIDWGETVVIGYFDQLSRGLDPKMRAYDFIAQKKGEIHTRQGIITAKKMMEDFLFDEHTLYLPIERLSGGQQRRLYLLSVLMDEPNILVLDEPTNDLDIDTLTVLENYLDDFEGIVITVSHDRYFLDKVVDRIWAFEDAHIQVYNGGYSDYASVQKENADKQKVAKNKLSRPRQTRKLSYLEMRELERLEGEIGELEEKKRQIDAAFDGVTDFVKISALTQEQNTLEALLEEKELRYLELMEKLETLNHSA</sequence>
<dbReference type="PANTHER" id="PTHR42855:SF1">
    <property type="entry name" value="ABC TRANSPORTER DOMAIN-CONTAINING PROTEIN"/>
    <property type="match status" value="1"/>
</dbReference>
<dbReference type="PROSITE" id="PS50893">
    <property type="entry name" value="ABC_TRANSPORTER_2"/>
    <property type="match status" value="2"/>
</dbReference>
<dbReference type="GO" id="GO:0016887">
    <property type="term" value="F:ATP hydrolysis activity"/>
    <property type="evidence" value="ECO:0007669"/>
    <property type="project" value="InterPro"/>
</dbReference>
<accession>A0A9D1L0Z5</accession>
<evidence type="ECO:0000256" key="3">
    <source>
        <dbReference type="SAM" id="Coils"/>
    </source>
</evidence>
<evidence type="ECO:0000256" key="2">
    <source>
        <dbReference type="ARBA" id="ARBA00022840"/>
    </source>
</evidence>
<evidence type="ECO:0000256" key="1">
    <source>
        <dbReference type="ARBA" id="ARBA00022741"/>
    </source>
</evidence>
<dbReference type="InterPro" id="IPR003439">
    <property type="entry name" value="ABC_transporter-like_ATP-bd"/>
</dbReference>
<gene>
    <name evidence="5" type="ORF">IAD15_05900</name>
</gene>
<proteinExistence type="predicted"/>
<name>A0A9D1L0Z5_9FIRM</name>
<dbReference type="Gene3D" id="1.10.287.380">
    <property type="entry name" value="Valyl-tRNA synthetase, C-terminal domain"/>
    <property type="match status" value="1"/>
</dbReference>
<dbReference type="GO" id="GO:0005524">
    <property type="term" value="F:ATP binding"/>
    <property type="evidence" value="ECO:0007669"/>
    <property type="project" value="UniProtKB-KW"/>
</dbReference>
<dbReference type="Pfam" id="PF12848">
    <property type="entry name" value="ABC_tran_Xtn"/>
    <property type="match status" value="1"/>
</dbReference>
<dbReference type="InterPro" id="IPR003593">
    <property type="entry name" value="AAA+_ATPase"/>
</dbReference>
<dbReference type="SUPFAM" id="SSF52540">
    <property type="entry name" value="P-loop containing nucleoside triphosphate hydrolases"/>
    <property type="match status" value="2"/>
</dbReference>
<keyword evidence="3" id="KW-0175">Coiled coil</keyword>
<dbReference type="InterPro" id="IPR017871">
    <property type="entry name" value="ABC_transporter-like_CS"/>
</dbReference>
<evidence type="ECO:0000259" key="4">
    <source>
        <dbReference type="PROSITE" id="PS50893"/>
    </source>
</evidence>
<dbReference type="InterPro" id="IPR051309">
    <property type="entry name" value="ABCF_ATPase"/>
</dbReference>
<protein>
    <submittedName>
        <fullName evidence="5">ABC-F family ATP-binding cassette domain-containing protein</fullName>
    </submittedName>
</protein>
<reference evidence="5" key="1">
    <citation type="submission" date="2020-10" db="EMBL/GenBank/DDBJ databases">
        <authorList>
            <person name="Gilroy R."/>
        </authorList>
    </citation>
    <scope>NUCLEOTIDE SEQUENCE</scope>
    <source>
        <strain evidence="5">CHK195-11698</strain>
    </source>
</reference>
<feature type="domain" description="ABC transporter" evidence="4">
    <location>
        <begin position="3"/>
        <end position="219"/>
    </location>
</feature>
<dbReference type="SMART" id="SM00382">
    <property type="entry name" value="AAA"/>
    <property type="match status" value="2"/>
</dbReference>
<dbReference type="PANTHER" id="PTHR42855">
    <property type="entry name" value="ABC TRANSPORTER ATP-BINDING SUBUNIT"/>
    <property type="match status" value="1"/>
</dbReference>
<organism evidence="5 6">
    <name type="scientific">Candidatus Fimiplasma intestinipullorum</name>
    <dbReference type="NCBI Taxonomy" id="2840825"/>
    <lineage>
        <taxon>Bacteria</taxon>
        <taxon>Bacillati</taxon>
        <taxon>Bacillota</taxon>
        <taxon>Clostridia</taxon>
        <taxon>Eubacteriales</taxon>
        <taxon>Candidatus Fimiplasma</taxon>
    </lineage>
</organism>
<dbReference type="Pfam" id="PF16326">
    <property type="entry name" value="ABC_tran_CTD"/>
    <property type="match status" value="1"/>
</dbReference>
<feature type="domain" description="ABC transporter" evidence="4">
    <location>
        <begin position="276"/>
        <end position="493"/>
    </location>
</feature>
<dbReference type="PROSITE" id="PS00211">
    <property type="entry name" value="ABC_TRANSPORTER_1"/>
    <property type="match status" value="1"/>
</dbReference>
<dbReference type="Gene3D" id="3.40.50.300">
    <property type="entry name" value="P-loop containing nucleotide triphosphate hydrolases"/>
    <property type="match status" value="2"/>
</dbReference>
<dbReference type="Proteomes" id="UP000824175">
    <property type="component" value="Unassembled WGS sequence"/>
</dbReference>
<dbReference type="GO" id="GO:0003677">
    <property type="term" value="F:DNA binding"/>
    <property type="evidence" value="ECO:0007669"/>
    <property type="project" value="InterPro"/>
</dbReference>
<dbReference type="InterPro" id="IPR037118">
    <property type="entry name" value="Val-tRNA_synth_C_sf"/>
</dbReference>
<comment type="caution">
    <text evidence="5">The sequence shown here is derived from an EMBL/GenBank/DDBJ whole genome shotgun (WGS) entry which is preliminary data.</text>
</comment>
<keyword evidence="2 5" id="KW-0067">ATP-binding</keyword>
<dbReference type="InterPro" id="IPR032524">
    <property type="entry name" value="ABC_tran_C"/>
</dbReference>
<dbReference type="CDD" id="cd03221">
    <property type="entry name" value="ABCF_EF-3"/>
    <property type="match status" value="2"/>
</dbReference>
<dbReference type="AlphaFoldDB" id="A0A9D1L0Z5"/>